<dbReference type="InterPro" id="IPR014710">
    <property type="entry name" value="RmlC-like_jellyroll"/>
</dbReference>
<reference evidence="6 7" key="1">
    <citation type="submission" date="2017-03" db="EMBL/GenBank/DDBJ databases">
        <title>Lifting the veil on microbial sulfur biogeochemistry in mining wastewaters.</title>
        <authorList>
            <person name="Kantor R.S."/>
            <person name="Colenbrander Nelson T."/>
            <person name="Marshall S."/>
            <person name="Bennett D."/>
            <person name="Apte S."/>
            <person name="Camacho D."/>
            <person name="Thomas B.C."/>
            <person name="Warren L.A."/>
            <person name="Banfield J.F."/>
        </authorList>
    </citation>
    <scope>NUCLEOTIDE SEQUENCE [LARGE SCALE GENOMIC DNA]</scope>
    <source>
        <strain evidence="6">32-67-7</strain>
    </source>
</reference>
<feature type="domain" description="Cyclic nucleotide-binding" evidence="4">
    <location>
        <begin position="16"/>
        <end position="135"/>
    </location>
</feature>
<name>A0A258D9L7_CAUVI</name>
<feature type="domain" description="HTH crp-type" evidence="5">
    <location>
        <begin position="149"/>
        <end position="217"/>
    </location>
</feature>
<proteinExistence type="predicted"/>
<dbReference type="PROSITE" id="PS51063">
    <property type="entry name" value="HTH_CRP_2"/>
    <property type="match status" value="1"/>
</dbReference>
<keyword evidence="2" id="KW-0238">DNA-binding</keyword>
<evidence type="ECO:0000313" key="7">
    <source>
        <dbReference type="Proteomes" id="UP000215616"/>
    </source>
</evidence>
<dbReference type="InterPro" id="IPR018490">
    <property type="entry name" value="cNMP-bd_dom_sf"/>
</dbReference>
<evidence type="ECO:0000256" key="3">
    <source>
        <dbReference type="ARBA" id="ARBA00023163"/>
    </source>
</evidence>
<dbReference type="GO" id="GO:0006355">
    <property type="term" value="P:regulation of DNA-templated transcription"/>
    <property type="evidence" value="ECO:0007669"/>
    <property type="project" value="InterPro"/>
</dbReference>
<dbReference type="GO" id="GO:0003677">
    <property type="term" value="F:DNA binding"/>
    <property type="evidence" value="ECO:0007669"/>
    <property type="project" value="UniProtKB-KW"/>
</dbReference>
<dbReference type="SUPFAM" id="SSF51206">
    <property type="entry name" value="cAMP-binding domain-like"/>
    <property type="match status" value="1"/>
</dbReference>
<dbReference type="SUPFAM" id="SSF46785">
    <property type="entry name" value="Winged helix' DNA-binding domain"/>
    <property type="match status" value="1"/>
</dbReference>
<dbReference type="InterPro" id="IPR012318">
    <property type="entry name" value="HTH_CRP"/>
</dbReference>
<evidence type="ECO:0000256" key="1">
    <source>
        <dbReference type="ARBA" id="ARBA00023015"/>
    </source>
</evidence>
<dbReference type="NCBIfam" id="NF006901">
    <property type="entry name" value="PRK09392.1"/>
    <property type="match status" value="1"/>
</dbReference>
<sequence length="255" mass="27309">MSLEAPDLLRVQALPLFETAADGVFHQLMRGAFLQRFPRGSQLTTQGQPDNFLFVLLEGAIELEGSSSDRESTLALLWPTATLGLASIVLDGPSLMTARATKASLILMIPGDAFRQALGQDAGLGRAVAEELAGCFSGAVRSLKNCKLRTARERLISYLLAQHARQGGGSVVRLPCRKRVLASLLGMTPENLSRAFSSLGPHGVEIDGATVTLRQPDSLAQLAHPDAMIDNDIGDAFSQAERERRRGARTATAPH</sequence>
<dbReference type="AlphaFoldDB" id="A0A258D9L7"/>
<dbReference type="SMART" id="SM00419">
    <property type="entry name" value="HTH_CRP"/>
    <property type="match status" value="1"/>
</dbReference>
<dbReference type="CDD" id="cd00038">
    <property type="entry name" value="CAP_ED"/>
    <property type="match status" value="1"/>
</dbReference>
<accession>A0A258D9L7</accession>
<organism evidence="6 7">
    <name type="scientific">Caulobacter vibrioides</name>
    <name type="common">Caulobacter crescentus</name>
    <dbReference type="NCBI Taxonomy" id="155892"/>
    <lineage>
        <taxon>Bacteria</taxon>
        <taxon>Pseudomonadati</taxon>
        <taxon>Pseudomonadota</taxon>
        <taxon>Alphaproteobacteria</taxon>
        <taxon>Caulobacterales</taxon>
        <taxon>Caulobacteraceae</taxon>
        <taxon>Caulobacter</taxon>
    </lineage>
</organism>
<dbReference type="InterPro" id="IPR036388">
    <property type="entry name" value="WH-like_DNA-bd_sf"/>
</dbReference>
<keyword evidence="1" id="KW-0805">Transcription regulation</keyword>
<dbReference type="InterPro" id="IPR000595">
    <property type="entry name" value="cNMP-bd_dom"/>
</dbReference>
<gene>
    <name evidence="6" type="ORF">B7Z12_07705</name>
</gene>
<dbReference type="Pfam" id="PF13545">
    <property type="entry name" value="HTH_Crp_2"/>
    <property type="match status" value="1"/>
</dbReference>
<keyword evidence="3" id="KW-0804">Transcription</keyword>
<evidence type="ECO:0000259" key="4">
    <source>
        <dbReference type="PROSITE" id="PS50042"/>
    </source>
</evidence>
<dbReference type="EMBL" id="NCDQ01000097">
    <property type="protein sequence ID" value="OYX04102.1"/>
    <property type="molecule type" value="Genomic_DNA"/>
</dbReference>
<evidence type="ECO:0000256" key="2">
    <source>
        <dbReference type="ARBA" id="ARBA00023125"/>
    </source>
</evidence>
<dbReference type="PROSITE" id="PS50042">
    <property type="entry name" value="CNMP_BINDING_3"/>
    <property type="match status" value="1"/>
</dbReference>
<protein>
    <submittedName>
        <fullName evidence="6">Transcriptional regulator</fullName>
    </submittedName>
</protein>
<dbReference type="Proteomes" id="UP000215616">
    <property type="component" value="Unassembled WGS sequence"/>
</dbReference>
<dbReference type="Gene3D" id="1.10.10.10">
    <property type="entry name" value="Winged helix-like DNA-binding domain superfamily/Winged helix DNA-binding domain"/>
    <property type="match status" value="1"/>
</dbReference>
<dbReference type="InterPro" id="IPR036390">
    <property type="entry name" value="WH_DNA-bd_sf"/>
</dbReference>
<comment type="caution">
    <text evidence="6">The sequence shown here is derived from an EMBL/GenBank/DDBJ whole genome shotgun (WGS) entry which is preliminary data.</text>
</comment>
<evidence type="ECO:0000259" key="5">
    <source>
        <dbReference type="PROSITE" id="PS51063"/>
    </source>
</evidence>
<evidence type="ECO:0000313" key="6">
    <source>
        <dbReference type="EMBL" id="OYX04102.1"/>
    </source>
</evidence>
<dbReference type="Pfam" id="PF00027">
    <property type="entry name" value="cNMP_binding"/>
    <property type="match status" value="1"/>
</dbReference>
<dbReference type="Gene3D" id="2.60.120.10">
    <property type="entry name" value="Jelly Rolls"/>
    <property type="match status" value="1"/>
</dbReference>